<feature type="transmembrane region" description="Helical" evidence="1">
    <location>
        <begin position="81"/>
        <end position="102"/>
    </location>
</feature>
<dbReference type="OrthoDB" id="1692427at2759"/>
<dbReference type="AlphaFoldDB" id="A0A1E5UXM6"/>
<evidence type="ECO:0000256" key="1">
    <source>
        <dbReference type="SAM" id="Phobius"/>
    </source>
</evidence>
<gene>
    <name evidence="2" type="ORF">BAE44_0021338</name>
</gene>
<name>A0A1E5UXM6_9POAL</name>
<sequence length="257" mass="30086">MILVLKSARSKEGLNSSLRLRRVLLIGLLLENLKLVQKIKVFMQMAVGILETTQTMMRLIFQKLVHIRIILTMMRHTLKRLMKLGTTPMVLMLTMIWGFFLADIFDPRYWDSLDQKMVDILVQKDPKRGLLFRKVLKIDYPEGFLQHYTLEFYHMERSVIENDWYIPNSLIEFSIFFCKLLRKGHLKSQLTNEASMIGHMLLLDLKSMKLLQIILQIWPLGMTCISGLVTIKQLIKLLNGNLRKKKTIGGRCCSELF</sequence>
<evidence type="ECO:0000313" key="3">
    <source>
        <dbReference type="Proteomes" id="UP000095767"/>
    </source>
</evidence>
<feature type="transmembrane region" description="Helical" evidence="1">
    <location>
        <begin position="210"/>
        <end position="235"/>
    </location>
</feature>
<proteinExistence type="predicted"/>
<dbReference type="Proteomes" id="UP000095767">
    <property type="component" value="Unassembled WGS sequence"/>
</dbReference>
<keyword evidence="1" id="KW-1133">Transmembrane helix</keyword>
<reference evidence="2 3" key="1">
    <citation type="submission" date="2016-09" db="EMBL/GenBank/DDBJ databases">
        <title>The draft genome of Dichanthelium oligosanthes: A C3 panicoid grass species.</title>
        <authorList>
            <person name="Studer A.J."/>
            <person name="Schnable J.C."/>
            <person name="Brutnell T.P."/>
        </authorList>
    </citation>
    <scope>NUCLEOTIDE SEQUENCE [LARGE SCALE GENOMIC DNA]</scope>
    <source>
        <strain evidence="3">cv. Kellogg 1175</strain>
        <tissue evidence="2">Leaf</tissue>
    </source>
</reference>
<evidence type="ECO:0000313" key="2">
    <source>
        <dbReference type="EMBL" id="OEL17643.1"/>
    </source>
</evidence>
<protein>
    <submittedName>
        <fullName evidence="2">Uncharacterized protein</fullName>
    </submittedName>
</protein>
<dbReference type="STRING" id="888268.A0A1E5UXM6"/>
<keyword evidence="1" id="KW-0472">Membrane</keyword>
<keyword evidence="3" id="KW-1185">Reference proteome</keyword>
<dbReference type="EMBL" id="LWDX02059198">
    <property type="protein sequence ID" value="OEL17643.1"/>
    <property type="molecule type" value="Genomic_DNA"/>
</dbReference>
<accession>A0A1E5UXM6</accession>
<keyword evidence="1" id="KW-0812">Transmembrane</keyword>
<organism evidence="2 3">
    <name type="scientific">Dichanthelium oligosanthes</name>
    <dbReference type="NCBI Taxonomy" id="888268"/>
    <lineage>
        <taxon>Eukaryota</taxon>
        <taxon>Viridiplantae</taxon>
        <taxon>Streptophyta</taxon>
        <taxon>Embryophyta</taxon>
        <taxon>Tracheophyta</taxon>
        <taxon>Spermatophyta</taxon>
        <taxon>Magnoliopsida</taxon>
        <taxon>Liliopsida</taxon>
        <taxon>Poales</taxon>
        <taxon>Poaceae</taxon>
        <taxon>PACMAD clade</taxon>
        <taxon>Panicoideae</taxon>
        <taxon>Panicodae</taxon>
        <taxon>Paniceae</taxon>
        <taxon>Dichantheliinae</taxon>
        <taxon>Dichanthelium</taxon>
    </lineage>
</organism>
<comment type="caution">
    <text evidence="2">The sequence shown here is derived from an EMBL/GenBank/DDBJ whole genome shotgun (WGS) entry which is preliminary data.</text>
</comment>